<reference evidence="1 2" key="1">
    <citation type="submission" date="2018-08" db="EMBL/GenBank/DDBJ databases">
        <title>Murine metabolic-syndrome-specific gut microbial biobank.</title>
        <authorList>
            <person name="Liu C."/>
        </authorList>
    </citation>
    <scope>NUCLEOTIDE SEQUENCE [LARGE SCALE GENOMIC DNA]</scope>
    <source>
        <strain evidence="1 2">1XD21-27</strain>
    </source>
</reference>
<organism evidence="1 2">
    <name type="scientific">Staphylococcus warneri</name>
    <dbReference type="NCBI Taxonomy" id="1292"/>
    <lineage>
        <taxon>Bacteria</taxon>
        <taxon>Bacillati</taxon>
        <taxon>Bacillota</taxon>
        <taxon>Bacilli</taxon>
        <taxon>Bacillales</taxon>
        <taxon>Staphylococcaceae</taxon>
        <taxon>Staphylococcus</taxon>
    </lineage>
</organism>
<comment type="caution">
    <text evidence="1">The sequence shown here is derived from an EMBL/GenBank/DDBJ whole genome shotgun (WGS) entry which is preliminary data.</text>
</comment>
<name>A0AB36BJ77_STAWA</name>
<proteinExistence type="predicted"/>
<gene>
    <name evidence="1" type="ORF">D3Z30_11715</name>
</gene>
<dbReference type="EMBL" id="QXWP01000009">
    <property type="protein sequence ID" value="NBH31640.1"/>
    <property type="molecule type" value="Genomic_DNA"/>
</dbReference>
<evidence type="ECO:0000313" key="2">
    <source>
        <dbReference type="Proteomes" id="UP000481807"/>
    </source>
</evidence>
<evidence type="ECO:0000313" key="1">
    <source>
        <dbReference type="EMBL" id="NBH31640.1"/>
    </source>
</evidence>
<dbReference type="SUPFAM" id="SSF46689">
    <property type="entry name" value="Homeodomain-like"/>
    <property type="match status" value="1"/>
</dbReference>
<protein>
    <recommendedName>
        <fullName evidence="3">XRE family transcriptional regulator</fullName>
    </recommendedName>
</protein>
<dbReference type="AlphaFoldDB" id="A0AB36BJ77"/>
<sequence>MEYRNLENLKETLLEHAQELLKGLRNSEYTVQEISESSGIHQQQIYAYKDNRRNINNARFETLIKFENAYIYINNKQN</sequence>
<dbReference type="Proteomes" id="UP000481807">
    <property type="component" value="Unassembled WGS sequence"/>
</dbReference>
<evidence type="ECO:0008006" key="3">
    <source>
        <dbReference type="Google" id="ProtNLM"/>
    </source>
</evidence>
<accession>A0AB36BJ77</accession>
<dbReference type="InterPro" id="IPR009057">
    <property type="entry name" value="Homeodomain-like_sf"/>
</dbReference>